<dbReference type="Proteomes" id="UP000256345">
    <property type="component" value="Unassembled WGS sequence"/>
</dbReference>
<evidence type="ECO:0000313" key="3">
    <source>
        <dbReference type="Proteomes" id="UP000256345"/>
    </source>
</evidence>
<dbReference type="RefSeq" id="WP_147332726.1">
    <property type="nucleotide sequence ID" value="NZ_CP011509.1"/>
</dbReference>
<evidence type="ECO:0000313" key="2">
    <source>
        <dbReference type="EMBL" id="REG37838.1"/>
    </source>
</evidence>
<reference evidence="2 3" key="1">
    <citation type="submission" date="2018-08" db="EMBL/GenBank/DDBJ databases">
        <title>Genomic Encyclopedia of Archaeal and Bacterial Type Strains, Phase II (KMG-II): from individual species to whole genera.</title>
        <authorList>
            <person name="Goeker M."/>
        </authorList>
    </citation>
    <scope>NUCLEOTIDE SEQUENCE [LARGE SCALE GENOMIC DNA]</scope>
    <source>
        <strain evidence="2 3">DSM 2261</strain>
    </source>
</reference>
<accession>A0ABX9KCC7</accession>
<evidence type="ECO:0000256" key="1">
    <source>
        <dbReference type="SAM" id="SignalP"/>
    </source>
</evidence>
<organism evidence="2 3">
    <name type="scientific">Archangium gephyra</name>
    <dbReference type="NCBI Taxonomy" id="48"/>
    <lineage>
        <taxon>Bacteria</taxon>
        <taxon>Pseudomonadati</taxon>
        <taxon>Myxococcota</taxon>
        <taxon>Myxococcia</taxon>
        <taxon>Myxococcales</taxon>
        <taxon>Cystobacterineae</taxon>
        <taxon>Archangiaceae</taxon>
        <taxon>Archangium</taxon>
    </lineage>
</organism>
<feature type="chain" id="PRO_5045424056" evidence="1">
    <location>
        <begin position="21"/>
        <end position="114"/>
    </location>
</feature>
<keyword evidence="1" id="KW-0732">Signal</keyword>
<sequence length="114" mass="12671">MKTSSGVVLLMLALGGTAYAESAPQTASLATLKGRFGFNWYNAASKEKCVRVDDKLLKEFQKNYQCDLEEKSNSASGKPQVACTRKDDSKQYVIFKTKALCEEERETQMANSED</sequence>
<comment type="caution">
    <text evidence="2">The sequence shown here is derived from an EMBL/GenBank/DDBJ whole genome shotgun (WGS) entry which is preliminary data.</text>
</comment>
<dbReference type="EMBL" id="QUMU01000001">
    <property type="protein sequence ID" value="REG37838.1"/>
    <property type="molecule type" value="Genomic_DNA"/>
</dbReference>
<protein>
    <submittedName>
        <fullName evidence="2">Uncharacterized protein</fullName>
    </submittedName>
</protein>
<feature type="signal peptide" evidence="1">
    <location>
        <begin position="1"/>
        <end position="20"/>
    </location>
</feature>
<keyword evidence="3" id="KW-1185">Reference proteome</keyword>
<gene>
    <name evidence="2" type="ORF">ATI61_101825</name>
</gene>
<name>A0ABX9KCC7_9BACT</name>
<proteinExistence type="predicted"/>